<dbReference type="Pfam" id="PF13535">
    <property type="entry name" value="ATP-grasp_4"/>
    <property type="match status" value="1"/>
</dbReference>
<keyword evidence="3 4" id="KW-0067">ATP-binding</keyword>
<dbReference type="PANTHER" id="PTHR43585:SF2">
    <property type="entry name" value="ATP-GRASP ENZYME FSQD"/>
    <property type="match status" value="1"/>
</dbReference>
<dbReference type="GO" id="GO:0016874">
    <property type="term" value="F:ligase activity"/>
    <property type="evidence" value="ECO:0007669"/>
    <property type="project" value="UniProtKB-KW"/>
</dbReference>
<evidence type="ECO:0000313" key="6">
    <source>
        <dbReference type="EMBL" id="AXY24707.1"/>
    </source>
</evidence>
<dbReference type="Gene3D" id="3.30.470.20">
    <property type="entry name" value="ATP-grasp fold, B domain"/>
    <property type="match status" value="1"/>
</dbReference>
<protein>
    <submittedName>
        <fullName evidence="6">Carboxylate--amine ligase</fullName>
    </submittedName>
</protein>
<sequence>MGEPLNYIMISPHFPSNFEPFTVRLAENGFRVLGIADAPYDELTEPLKHAMTEYYRVDDMEDYEQVYRAVAYFAFKYGKIDFLESHNEHWLVQDAQLREDFNIPGMKPADMDQIKYKSKMKEVFRKAKLPVAKGRVFTDMKDAKKLVKQLGYPVIVKPDSGVGASDTWKIKTPKELEAFFEQKKEDVSYIMEEYISGNVVTYDGLVDRDGNVVFDSSITHDRPVLDTLDGNDMYFFIEREVPADIREVGLKAVKAFGFKERFFHFELFRLKDNTLMMLELNCRPPGGYTVDLWNYANSFDIFDLYARMLQTNEFQAPLNRPYYAAYVSRHNHLNYAHSKEDIYATYPDYVISDVWQPSIFAHVMGDIGFIVRSEKEDKLLEVMNFIRAKRN</sequence>
<dbReference type="EMBL" id="CP023434">
    <property type="protein sequence ID" value="AXY24707.1"/>
    <property type="molecule type" value="Genomic_DNA"/>
</dbReference>
<keyword evidence="2 4" id="KW-0547">Nucleotide-binding</keyword>
<gene>
    <name evidence="6" type="ORF">CL176_00940</name>
</gene>
<dbReference type="AlphaFoldDB" id="A0A347WI00"/>
<evidence type="ECO:0000256" key="2">
    <source>
        <dbReference type="ARBA" id="ARBA00022741"/>
    </source>
</evidence>
<name>A0A347WI00_9LACT</name>
<evidence type="ECO:0000259" key="5">
    <source>
        <dbReference type="PROSITE" id="PS50975"/>
    </source>
</evidence>
<evidence type="ECO:0000256" key="3">
    <source>
        <dbReference type="ARBA" id="ARBA00022840"/>
    </source>
</evidence>
<keyword evidence="1 6" id="KW-0436">Ligase</keyword>
<dbReference type="PROSITE" id="PS50975">
    <property type="entry name" value="ATP_GRASP"/>
    <property type="match status" value="1"/>
</dbReference>
<organism evidence="6 7">
    <name type="scientific">Suicoccus acidiformans</name>
    <dbReference type="NCBI Taxonomy" id="2036206"/>
    <lineage>
        <taxon>Bacteria</taxon>
        <taxon>Bacillati</taxon>
        <taxon>Bacillota</taxon>
        <taxon>Bacilli</taxon>
        <taxon>Lactobacillales</taxon>
        <taxon>Aerococcaceae</taxon>
        <taxon>Suicoccus</taxon>
    </lineage>
</organism>
<dbReference type="Gene3D" id="3.30.1490.20">
    <property type="entry name" value="ATP-grasp fold, A domain"/>
    <property type="match status" value="1"/>
</dbReference>
<dbReference type="Gene3D" id="3.40.50.20">
    <property type="match status" value="1"/>
</dbReference>
<evidence type="ECO:0000256" key="1">
    <source>
        <dbReference type="ARBA" id="ARBA00022598"/>
    </source>
</evidence>
<evidence type="ECO:0000256" key="4">
    <source>
        <dbReference type="PROSITE-ProRule" id="PRU00409"/>
    </source>
</evidence>
<accession>A0A347WI00</accession>
<keyword evidence="7" id="KW-1185">Reference proteome</keyword>
<dbReference type="RefSeq" id="WP_118989631.1">
    <property type="nucleotide sequence ID" value="NZ_CP023434.1"/>
</dbReference>
<reference evidence="6 7" key="1">
    <citation type="submission" date="2017-09" db="EMBL/GenBank/DDBJ databases">
        <title>Complete genome sequence of Oxytococcus suis strain ZY16052.</title>
        <authorList>
            <person name="Li F."/>
        </authorList>
    </citation>
    <scope>NUCLEOTIDE SEQUENCE [LARGE SCALE GENOMIC DNA]</scope>
    <source>
        <strain evidence="6 7">ZY16052</strain>
    </source>
</reference>
<dbReference type="InterPro" id="IPR013815">
    <property type="entry name" value="ATP_grasp_subdomain_1"/>
</dbReference>
<dbReference type="InterPro" id="IPR052032">
    <property type="entry name" value="ATP-dep_AA_Ligase"/>
</dbReference>
<dbReference type="InterPro" id="IPR011761">
    <property type="entry name" value="ATP-grasp"/>
</dbReference>
<evidence type="ECO:0000313" key="7">
    <source>
        <dbReference type="Proteomes" id="UP000263232"/>
    </source>
</evidence>
<feature type="domain" description="ATP-grasp" evidence="5">
    <location>
        <begin position="121"/>
        <end position="310"/>
    </location>
</feature>
<dbReference type="Proteomes" id="UP000263232">
    <property type="component" value="Chromosome"/>
</dbReference>
<dbReference type="GO" id="GO:0046872">
    <property type="term" value="F:metal ion binding"/>
    <property type="evidence" value="ECO:0007669"/>
    <property type="project" value="InterPro"/>
</dbReference>
<dbReference type="PANTHER" id="PTHR43585">
    <property type="entry name" value="FUMIPYRROLE BIOSYNTHESIS PROTEIN C"/>
    <property type="match status" value="1"/>
</dbReference>
<dbReference type="SUPFAM" id="SSF56059">
    <property type="entry name" value="Glutathione synthetase ATP-binding domain-like"/>
    <property type="match status" value="1"/>
</dbReference>
<proteinExistence type="predicted"/>
<dbReference type="OrthoDB" id="24041at2"/>
<dbReference type="GO" id="GO:0005524">
    <property type="term" value="F:ATP binding"/>
    <property type="evidence" value="ECO:0007669"/>
    <property type="project" value="UniProtKB-UniRule"/>
</dbReference>
<dbReference type="KEGG" id="abae:CL176_00940"/>